<sequence length="100" mass="10126">MPPETPARRSVGRCAGGGEAEPGGSGATGQPAPAVPVCGAEPFMAIVGLSPGRAGTADRSYPHAPQKRSPDSSGSSQLGHFDKAVGWGICDINYTHVRGR</sequence>
<dbReference type="AlphaFoldDB" id="A0A101V462"/>
<dbReference type="Proteomes" id="UP000053260">
    <property type="component" value="Unassembled WGS sequence"/>
</dbReference>
<evidence type="ECO:0000313" key="3">
    <source>
        <dbReference type="Proteomes" id="UP000053260"/>
    </source>
</evidence>
<feature type="region of interest" description="Disordered" evidence="1">
    <location>
        <begin position="1"/>
        <end position="36"/>
    </location>
</feature>
<evidence type="ECO:0000313" key="2">
    <source>
        <dbReference type="EMBL" id="KUO22185.1"/>
    </source>
</evidence>
<proteinExistence type="predicted"/>
<evidence type="ECO:0000256" key="1">
    <source>
        <dbReference type="SAM" id="MobiDB-lite"/>
    </source>
</evidence>
<reference evidence="2 3" key="1">
    <citation type="submission" date="2015-10" db="EMBL/GenBank/DDBJ databases">
        <title>Draft genome sequence of Streptomyces sp. RV15, isolated from a marine sponge.</title>
        <authorList>
            <person name="Ruckert C."/>
            <person name="Abdelmohsen U.R."/>
            <person name="Winkler A."/>
            <person name="Hentschel U."/>
            <person name="Kalinowski J."/>
            <person name="Kampfer P."/>
            <person name="Glaeser S."/>
        </authorList>
    </citation>
    <scope>NUCLEOTIDE SEQUENCE [LARGE SCALE GENOMIC DNA]</scope>
    <source>
        <strain evidence="2 3">RV15</strain>
    </source>
</reference>
<accession>A0A101V462</accession>
<keyword evidence="3" id="KW-1185">Reference proteome</keyword>
<feature type="compositionally biased region" description="Gly residues" evidence="1">
    <location>
        <begin position="14"/>
        <end position="27"/>
    </location>
</feature>
<comment type="caution">
    <text evidence="2">The sequence shown here is derived from an EMBL/GenBank/DDBJ whole genome shotgun (WGS) entry which is preliminary data.</text>
</comment>
<name>A0A101V462_9ACTN</name>
<organism evidence="2 3">
    <name type="scientific">Streptomyces dysideae</name>
    <dbReference type="NCBI Taxonomy" id="909626"/>
    <lineage>
        <taxon>Bacteria</taxon>
        <taxon>Bacillati</taxon>
        <taxon>Actinomycetota</taxon>
        <taxon>Actinomycetes</taxon>
        <taxon>Kitasatosporales</taxon>
        <taxon>Streptomycetaceae</taxon>
        <taxon>Streptomyces</taxon>
    </lineage>
</organism>
<protein>
    <submittedName>
        <fullName evidence="2">Uncharacterized protein</fullName>
    </submittedName>
</protein>
<gene>
    <name evidence="2" type="ORF">AQJ91_05675</name>
</gene>
<feature type="region of interest" description="Disordered" evidence="1">
    <location>
        <begin position="49"/>
        <end position="81"/>
    </location>
</feature>
<dbReference type="EMBL" id="LMXB01000019">
    <property type="protein sequence ID" value="KUO22185.1"/>
    <property type="molecule type" value="Genomic_DNA"/>
</dbReference>